<proteinExistence type="predicted"/>
<sequence>MNRVVMPRNEIGDVDWQREVIHGILFKGNMIMFHKRIALLSVVVVSMTPFYQKKGDSSIFGAKKWRLIPTRIRVLGQPHESEPFSYIE</sequence>
<protein>
    <recommendedName>
        <fullName evidence="3">Mobile element protein</fullName>
    </recommendedName>
</protein>
<gene>
    <name evidence="1" type="ORF">RA955_00980</name>
</gene>
<evidence type="ECO:0000313" key="2">
    <source>
        <dbReference type="Proteomes" id="UP001223761"/>
    </source>
</evidence>
<evidence type="ECO:0000313" key="1">
    <source>
        <dbReference type="EMBL" id="WMJ16753.1"/>
    </source>
</evidence>
<keyword evidence="2" id="KW-1185">Reference proteome</keyword>
<accession>A0ABY9MJ18</accession>
<dbReference type="EMBL" id="CP133076">
    <property type="protein sequence ID" value="WMJ16753.1"/>
    <property type="molecule type" value="Genomic_DNA"/>
</dbReference>
<organism evidence="1 2">
    <name type="scientific">Geobacillus proteiniphilus</name>
    <dbReference type="NCBI Taxonomy" id="860353"/>
    <lineage>
        <taxon>Bacteria</taxon>
        <taxon>Bacillati</taxon>
        <taxon>Bacillota</taxon>
        <taxon>Bacilli</taxon>
        <taxon>Bacillales</taxon>
        <taxon>Anoxybacillaceae</taxon>
        <taxon>Geobacillus</taxon>
    </lineage>
</organism>
<reference evidence="1 2" key="1">
    <citation type="submission" date="2023-08" db="EMBL/GenBank/DDBJ databases">
        <title>Genome sequencing of the thermostable Gram positive bacteria Geobacillus proteiniphilus strain T-6.</title>
        <authorList>
            <person name="Shulami S."/>
            <person name="Shoham Y."/>
        </authorList>
    </citation>
    <scope>NUCLEOTIDE SEQUENCE [LARGE SCALE GENOMIC DNA]</scope>
    <source>
        <strain evidence="1 2">T-6</strain>
    </source>
</reference>
<name>A0ABY9MJ18_9BACL</name>
<dbReference type="RefSeq" id="WP_176202393.1">
    <property type="nucleotide sequence ID" value="NZ_CP133076.1"/>
</dbReference>
<evidence type="ECO:0008006" key="3">
    <source>
        <dbReference type="Google" id="ProtNLM"/>
    </source>
</evidence>
<dbReference type="Proteomes" id="UP001223761">
    <property type="component" value="Chromosome"/>
</dbReference>